<sequence>MRPISVGKNLVANTKTTLYTVPIQNIGKWNLLYAVNNSSQAKNFSAWWYDHSTNTEIAIIQDYPLTAKSFLKLDGGAYTLLEERDEIRVQSETGSTASVVVTIEQEYTSVKQHGG</sequence>
<gene>
    <name evidence="1" type="ORF">UFOVP678_56</name>
</gene>
<protein>
    <submittedName>
        <fullName evidence="1">Uncharacterized protein</fullName>
    </submittedName>
</protein>
<accession>A0A6J5NFC1</accession>
<dbReference type="EMBL" id="LR796655">
    <property type="protein sequence ID" value="CAB4157909.1"/>
    <property type="molecule type" value="Genomic_DNA"/>
</dbReference>
<proteinExistence type="predicted"/>
<name>A0A6J5NFC1_9CAUD</name>
<organism evidence="1">
    <name type="scientific">uncultured Caudovirales phage</name>
    <dbReference type="NCBI Taxonomy" id="2100421"/>
    <lineage>
        <taxon>Viruses</taxon>
        <taxon>Duplodnaviria</taxon>
        <taxon>Heunggongvirae</taxon>
        <taxon>Uroviricota</taxon>
        <taxon>Caudoviricetes</taxon>
        <taxon>Peduoviridae</taxon>
        <taxon>Maltschvirus</taxon>
        <taxon>Maltschvirus maltsch</taxon>
    </lineage>
</organism>
<reference evidence="1" key="1">
    <citation type="submission" date="2020-04" db="EMBL/GenBank/DDBJ databases">
        <authorList>
            <person name="Chiriac C."/>
            <person name="Salcher M."/>
            <person name="Ghai R."/>
            <person name="Kavagutti S V."/>
        </authorList>
    </citation>
    <scope>NUCLEOTIDE SEQUENCE</scope>
</reference>
<evidence type="ECO:0000313" key="1">
    <source>
        <dbReference type="EMBL" id="CAB4157909.1"/>
    </source>
</evidence>